<comment type="caution">
    <text evidence="2">The sequence shown here is derived from an EMBL/GenBank/DDBJ whole genome shotgun (WGS) entry which is preliminary data.</text>
</comment>
<sequence>MYNTDFWQKKGNFSLSEFLEFRLVSGDLGDPLSEYRSYSKDLDIIGDFFSVRSEMGLTISKLKTGFKANTERLNLQMEMSIVEQKAKVQKAHGMLKFEQIGQQRLDDAASAVHQRQHSDYVADSPPKQNPLSSVEPSEREIEQDRDIFSEALVDEDILHEAHTCQLLAVQPMTDGDWAKAMDQIESYRQKLAKERRLYDPLYYFIVDHSGQHGPTANMLADYLPAMRLAMPQGMNFHLPVVSEEDETFLSQLLAAKHAGDIPVRTIEDYPIRDLFVSISKAVTMRGKDDISEMEHTMRNIVPYLDATVGRDEECRIHYGEQTLEPTAVRRNAGSDPTKRARAGYKVDIIIEYQELNWLPVVGCGEVSGGLPRCSRAKEWTDTLELGLELRDVWVMAQKELVVANADKLVIWGFTVVGRKLRIYALAAVRKLFHLVLAEEISLPSSRRDFVNTKHAYLATLGFNEKVQETKRMIDALNQNRVAAIRKRDRTPEQETRPEIIETPTFADIALPAKHAKKARRL</sequence>
<organism evidence="2 3">
    <name type="scientific">Jimgerdemannia flammicorona</name>
    <dbReference type="NCBI Taxonomy" id="994334"/>
    <lineage>
        <taxon>Eukaryota</taxon>
        <taxon>Fungi</taxon>
        <taxon>Fungi incertae sedis</taxon>
        <taxon>Mucoromycota</taxon>
        <taxon>Mucoromycotina</taxon>
        <taxon>Endogonomycetes</taxon>
        <taxon>Endogonales</taxon>
        <taxon>Endogonaceae</taxon>
        <taxon>Jimgerdemannia</taxon>
    </lineage>
</organism>
<evidence type="ECO:0000256" key="1">
    <source>
        <dbReference type="SAM" id="MobiDB-lite"/>
    </source>
</evidence>
<name>A0A433QJ89_9FUNG</name>
<evidence type="ECO:0000313" key="2">
    <source>
        <dbReference type="EMBL" id="RUS29842.1"/>
    </source>
</evidence>
<dbReference type="AlphaFoldDB" id="A0A433QJ89"/>
<dbReference type="Proteomes" id="UP000274822">
    <property type="component" value="Unassembled WGS sequence"/>
</dbReference>
<dbReference type="EMBL" id="RBNJ01004610">
    <property type="protein sequence ID" value="RUS29842.1"/>
    <property type="molecule type" value="Genomic_DNA"/>
</dbReference>
<evidence type="ECO:0000313" key="3">
    <source>
        <dbReference type="Proteomes" id="UP000274822"/>
    </source>
</evidence>
<keyword evidence="3" id="KW-1185">Reference proteome</keyword>
<accession>A0A433QJ89</accession>
<reference evidence="2 3" key="1">
    <citation type="journal article" date="2018" name="New Phytol.">
        <title>Phylogenomics of Endogonaceae and evolution of mycorrhizas within Mucoromycota.</title>
        <authorList>
            <person name="Chang Y."/>
            <person name="Desiro A."/>
            <person name="Na H."/>
            <person name="Sandor L."/>
            <person name="Lipzen A."/>
            <person name="Clum A."/>
            <person name="Barry K."/>
            <person name="Grigoriev I.V."/>
            <person name="Martin F.M."/>
            <person name="Stajich J.E."/>
            <person name="Smith M.E."/>
            <person name="Bonito G."/>
            <person name="Spatafora J.W."/>
        </authorList>
    </citation>
    <scope>NUCLEOTIDE SEQUENCE [LARGE SCALE GENOMIC DNA]</scope>
    <source>
        <strain evidence="2 3">AD002</strain>
    </source>
</reference>
<feature type="region of interest" description="Disordered" evidence="1">
    <location>
        <begin position="108"/>
        <end position="140"/>
    </location>
</feature>
<gene>
    <name evidence="2" type="ORF">BC938DRAFT_480170</name>
</gene>
<protein>
    <submittedName>
        <fullName evidence="2">Uncharacterized protein</fullName>
    </submittedName>
</protein>
<proteinExistence type="predicted"/>